<feature type="domain" description="tRNA methyltransferase TRMD/TRM10-type" evidence="18">
    <location>
        <begin position="1"/>
        <end position="217"/>
    </location>
</feature>
<comment type="catalytic activity">
    <reaction evidence="14 15 17">
        <text>guanosine(37) in tRNA + S-adenosyl-L-methionine = N(1)-methylguanosine(37) in tRNA + S-adenosyl-L-homocysteine + H(+)</text>
        <dbReference type="Rhea" id="RHEA:36899"/>
        <dbReference type="Rhea" id="RHEA-COMP:10145"/>
        <dbReference type="Rhea" id="RHEA-COMP:10147"/>
        <dbReference type="ChEBI" id="CHEBI:15378"/>
        <dbReference type="ChEBI" id="CHEBI:57856"/>
        <dbReference type="ChEBI" id="CHEBI:59789"/>
        <dbReference type="ChEBI" id="CHEBI:73542"/>
        <dbReference type="ChEBI" id="CHEBI:74269"/>
        <dbReference type="EC" id="2.1.1.228"/>
    </reaction>
</comment>
<dbReference type="NCBIfam" id="NF000648">
    <property type="entry name" value="PRK00026.1"/>
    <property type="match status" value="1"/>
</dbReference>
<evidence type="ECO:0000256" key="13">
    <source>
        <dbReference type="ARBA" id="ARBA00033392"/>
    </source>
</evidence>
<dbReference type="InterPro" id="IPR023148">
    <property type="entry name" value="tRNA_m1G_MeTrfase_C_sf"/>
</dbReference>
<dbReference type="FunFam" id="3.40.1280.10:FF:000001">
    <property type="entry name" value="tRNA (guanine-N(1)-)-methyltransferase"/>
    <property type="match status" value="1"/>
</dbReference>
<comment type="subunit">
    <text evidence="4 15 17">Homodimer.</text>
</comment>
<name>A0A2M6WQN4_9BACT</name>
<evidence type="ECO:0000259" key="18">
    <source>
        <dbReference type="Pfam" id="PF01746"/>
    </source>
</evidence>
<evidence type="ECO:0000256" key="11">
    <source>
        <dbReference type="ARBA" id="ARBA00022694"/>
    </source>
</evidence>
<evidence type="ECO:0000313" key="19">
    <source>
        <dbReference type="EMBL" id="PIT95090.1"/>
    </source>
</evidence>
<evidence type="ECO:0000256" key="10">
    <source>
        <dbReference type="ARBA" id="ARBA00022691"/>
    </source>
</evidence>
<sequence length="220" mass="25163">MNFKIITIFPQIFDSYFSESIIKRAQKQGIISIYSQDLREFTSDRHRTIDDTPYGDGAGMLMKIEPLYQAIKKLTKKANKKRKVVLLSAQGQRWTQQLAQKYSGLDEIVFICGRYEGVDERIKNFIDEEVSIGDYVLTGGELGTMVMIDSITRLLPGALGNEASSQDESHSQVGILEYPQYTKPEKFKIRGKSYDVPEILLSGNHQKIKLWQEKQKKSTQ</sequence>
<dbReference type="GO" id="GO:0052906">
    <property type="term" value="F:tRNA (guanine(37)-N1)-methyltransferase activity"/>
    <property type="evidence" value="ECO:0007669"/>
    <property type="project" value="UniProtKB-UniRule"/>
</dbReference>
<dbReference type="HAMAP" id="MF_00605">
    <property type="entry name" value="TrmD"/>
    <property type="match status" value="1"/>
</dbReference>
<dbReference type="GO" id="GO:0002939">
    <property type="term" value="P:tRNA N1-guanine methylation"/>
    <property type="evidence" value="ECO:0007669"/>
    <property type="project" value="TreeGrafter"/>
</dbReference>
<dbReference type="InterPro" id="IPR029028">
    <property type="entry name" value="Alpha/beta_knot_MTases"/>
</dbReference>
<dbReference type="Gene3D" id="1.10.1270.20">
    <property type="entry name" value="tRNA(m1g37)methyltransferase, domain 2"/>
    <property type="match status" value="1"/>
</dbReference>
<dbReference type="CDD" id="cd18080">
    <property type="entry name" value="TrmD-like"/>
    <property type="match status" value="1"/>
</dbReference>
<dbReference type="NCBIfam" id="TIGR00088">
    <property type="entry name" value="trmD"/>
    <property type="match status" value="1"/>
</dbReference>
<evidence type="ECO:0000256" key="12">
    <source>
        <dbReference type="ARBA" id="ARBA00029736"/>
    </source>
</evidence>
<dbReference type="Gene3D" id="3.40.1280.10">
    <property type="match status" value="1"/>
</dbReference>
<evidence type="ECO:0000256" key="15">
    <source>
        <dbReference type="HAMAP-Rule" id="MF_00605"/>
    </source>
</evidence>
<evidence type="ECO:0000256" key="7">
    <source>
        <dbReference type="ARBA" id="ARBA00022490"/>
    </source>
</evidence>
<dbReference type="GO" id="GO:0005829">
    <property type="term" value="C:cytosol"/>
    <property type="evidence" value="ECO:0007669"/>
    <property type="project" value="TreeGrafter"/>
</dbReference>
<dbReference type="EC" id="2.1.1.228" evidence="5 15"/>
<evidence type="ECO:0000256" key="9">
    <source>
        <dbReference type="ARBA" id="ARBA00022679"/>
    </source>
</evidence>
<protein>
    <recommendedName>
        <fullName evidence="6 15">tRNA (guanine-N(1)-)-methyltransferase</fullName>
        <ecNumber evidence="5 15">2.1.1.228</ecNumber>
    </recommendedName>
    <alternativeName>
        <fullName evidence="12 15">M1G-methyltransferase</fullName>
    </alternativeName>
    <alternativeName>
        <fullName evidence="13 15">tRNA [GM37] methyltransferase</fullName>
    </alternativeName>
</protein>
<evidence type="ECO:0000256" key="5">
    <source>
        <dbReference type="ARBA" id="ARBA00012807"/>
    </source>
</evidence>
<evidence type="ECO:0000256" key="4">
    <source>
        <dbReference type="ARBA" id="ARBA00011738"/>
    </source>
</evidence>
<keyword evidence="7 15" id="KW-0963">Cytoplasm</keyword>
<evidence type="ECO:0000313" key="20">
    <source>
        <dbReference type="Proteomes" id="UP000228900"/>
    </source>
</evidence>
<keyword evidence="9 15" id="KW-0808">Transferase</keyword>
<gene>
    <name evidence="15" type="primary">trmD</name>
    <name evidence="19" type="ORF">COT98_01045</name>
</gene>
<comment type="similarity">
    <text evidence="3 15 17">Belongs to the RNA methyltransferase TrmD family.</text>
</comment>
<dbReference type="InterPro" id="IPR016009">
    <property type="entry name" value="tRNA_MeTrfase_TRMD/TRM10"/>
</dbReference>
<accession>A0A2M6WQN4</accession>
<keyword evidence="8 15" id="KW-0489">Methyltransferase</keyword>
<evidence type="ECO:0000256" key="1">
    <source>
        <dbReference type="ARBA" id="ARBA00002634"/>
    </source>
</evidence>
<dbReference type="PANTHER" id="PTHR46417:SF1">
    <property type="entry name" value="TRNA (GUANINE-N(1)-)-METHYLTRANSFERASE"/>
    <property type="match status" value="1"/>
</dbReference>
<evidence type="ECO:0000256" key="6">
    <source>
        <dbReference type="ARBA" id="ARBA00014679"/>
    </source>
</evidence>
<dbReference type="Proteomes" id="UP000228900">
    <property type="component" value="Unassembled WGS sequence"/>
</dbReference>
<feature type="binding site" evidence="15 16">
    <location>
        <position position="113"/>
    </location>
    <ligand>
        <name>S-adenosyl-L-methionine</name>
        <dbReference type="ChEBI" id="CHEBI:59789"/>
    </ligand>
</feature>
<dbReference type="AlphaFoldDB" id="A0A2M6WQN4"/>
<keyword evidence="10 15" id="KW-0949">S-adenosyl-L-methionine</keyword>
<comment type="subcellular location">
    <subcellularLocation>
        <location evidence="2 15 17">Cytoplasm</location>
    </subcellularLocation>
</comment>
<evidence type="ECO:0000256" key="17">
    <source>
        <dbReference type="RuleBase" id="RU003464"/>
    </source>
</evidence>
<comment type="caution">
    <text evidence="19">The sequence shown here is derived from an EMBL/GenBank/DDBJ whole genome shotgun (WGS) entry which is preliminary data.</text>
</comment>
<dbReference type="SUPFAM" id="SSF75217">
    <property type="entry name" value="alpha/beta knot"/>
    <property type="match status" value="1"/>
</dbReference>
<dbReference type="InterPro" id="IPR029026">
    <property type="entry name" value="tRNA_m1G_MTases_N"/>
</dbReference>
<evidence type="ECO:0000256" key="14">
    <source>
        <dbReference type="ARBA" id="ARBA00047783"/>
    </source>
</evidence>
<dbReference type="PIRSF" id="PIRSF000386">
    <property type="entry name" value="tRNA_mtase"/>
    <property type="match status" value="1"/>
</dbReference>
<evidence type="ECO:0000256" key="8">
    <source>
        <dbReference type="ARBA" id="ARBA00022603"/>
    </source>
</evidence>
<feature type="binding site" evidence="15 16">
    <location>
        <begin position="132"/>
        <end position="137"/>
    </location>
    <ligand>
        <name>S-adenosyl-L-methionine</name>
        <dbReference type="ChEBI" id="CHEBI:59789"/>
    </ligand>
</feature>
<evidence type="ECO:0000256" key="16">
    <source>
        <dbReference type="PIRSR" id="PIRSR000386-1"/>
    </source>
</evidence>
<comment type="function">
    <text evidence="1 15 17">Specifically methylates guanosine-37 in various tRNAs.</text>
</comment>
<dbReference type="Pfam" id="PF01746">
    <property type="entry name" value="tRNA_m1G_MT"/>
    <property type="match status" value="1"/>
</dbReference>
<reference evidence="20" key="1">
    <citation type="submission" date="2017-09" db="EMBL/GenBank/DDBJ databases">
        <title>Depth-based differentiation of microbial function through sediment-hosted aquifers and enrichment of novel symbionts in the deep terrestrial subsurface.</title>
        <authorList>
            <person name="Probst A.J."/>
            <person name="Ladd B."/>
            <person name="Jarett J.K."/>
            <person name="Geller-Mcgrath D.E."/>
            <person name="Sieber C.M.K."/>
            <person name="Emerson J.B."/>
            <person name="Anantharaman K."/>
            <person name="Thomas B.C."/>
            <person name="Malmstrom R."/>
            <person name="Stieglmeier M."/>
            <person name="Klingl A."/>
            <person name="Woyke T."/>
            <person name="Ryan C.M."/>
            <person name="Banfield J.F."/>
        </authorList>
    </citation>
    <scope>NUCLEOTIDE SEQUENCE [LARGE SCALE GENOMIC DNA]</scope>
</reference>
<evidence type="ECO:0000256" key="3">
    <source>
        <dbReference type="ARBA" id="ARBA00007630"/>
    </source>
</evidence>
<dbReference type="EMBL" id="PFAQ01000018">
    <property type="protein sequence ID" value="PIT95090.1"/>
    <property type="molecule type" value="Genomic_DNA"/>
</dbReference>
<dbReference type="InterPro" id="IPR002649">
    <property type="entry name" value="tRNA_m1G_MeTrfase_TrmD"/>
</dbReference>
<keyword evidence="11 15" id="KW-0819">tRNA processing</keyword>
<proteinExistence type="inferred from homology"/>
<dbReference type="PANTHER" id="PTHR46417">
    <property type="entry name" value="TRNA (GUANINE-N(1)-)-METHYLTRANSFERASE"/>
    <property type="match status" value="1"/>
</dbReference>
<organism evidence="19 20">
    <name type="scientific">Candidatus Falkowbacteria bacterium CG10_big_fil_rev_8_21_14_0_10_39_9</name>
    <dbReference type="NCBI Taxonomy" id="1974566"/>
    <lineage>
        <taxon>Bacteria</taxon>
        <taxon>Candidatus Falkowiibacteriota</taxon>
    </lineage>
</organism>
<evidence type="ECO:0000256" key="2">
    <source>
        <dbReference type="ARBA" id="ARBA00004496"/>
    </source>
</evidence>